<keyword evidence="1" id="KW-0472">Membrane</keyword>
<organism evidence="2 3">
    <name type="scientific">Mesorhizobium qingshengii</name>
    <dbReference type="NCBI Taxonomy" id="1165689"/>
    <lineage>
        <taxon>Bacteria</taxon>
        <taxon>Pseudomonadati</taxon>
        <taxon>Pseudomonadota</taxon>
        <taxon>Alphaproteobacteria</taxon>
        <taxon>Hyphomicrobiales</taxon>
        <taxon>Phyllobacteriaceae</taxon>
        <taxon>Mesorhizobium</taxon>
    </lineage>
</organism>
<name>A0A1G5UXQ3_9HYPH</name>
<feature type="transmembrane region" description="Helical" evidence="1">
    <location>
        <begin position="121"/>
        <end position="145"/>
    </location>
</feature>
<evidence type="ECO:0000313" key="3">
    <source>
        <dbReference type="Proteomes" id="UP000198588"/>
    </source>
</evidence>
<sequence length="148" mass="17216">MWIPIQIREELELGAHRRTIRKLDNAYDLALANSETVAERKKAEYRRHWETILYYELIAEIKTRRLLREADRLDVPIDYATDDSPLWRRSSQLNSWSLTALGYSEVRKAIGQERRDRRERLVAWASVIIGIVGALTGLLSVSLIVRGL</sequence>
<accession>A0A1G5UXQ3</accession>
<reference evidence="2 3" key="1">
    <citation type="submission" date="2016-10" db="EMBL/GenBank/DDBJ databases">
        <authorList>
            <person name="de Groot N.N."/>
        </authorList>
    </citation>
    <scope>NUCLEOTIDE SEQUENCE [LARGE SCALE GENOMIC DNA]</scope>
    <source>
        <strain evidence="2 3">CGMCC 1.12097</strain>
    </source>
</reference>
<protein>
    <submittedName>
        <fullName evidence="2">Uncharacterized protein</fullName>
    </submittedName>
</protein>
<evidence type="ECO:0000313" key="2">
    <source>
        <dbReference type="EMBL" id="SDA38400.1"/>
    </source>
</evidence>
<keyword evidence="1" id="KW-1133">Transmembrane helix</keyword>
<gene>
    <name evidence="2" type="ORF">SAMN02927914_00030</name>
</gene>
<dbReference type="AlphaFoldDB" id="A0A1G5UXQ3"/>
<dbReference type="Proteomes" id="UP000198588">
    <property type="component" value="Unassembled WGS sequence"/>
</dbReference>
<dbReference type="EMBL" id="FMXM01000002">
    <property type="protein sequence ID" value="SDA38400.1"/>
    <property type="molecule type" value="Genomic_DNA"/>
</dbReference>
<evidence type="ECO:0000256" key="1">
    <source>
        <dbReference type="SAM" id="Phobius"/>
    </source>
</evidence>
<keyword evidence="1" id="KW-0812">Transmembrane</keyword>
<proteinExistence type="predicted"/>